<dbReference type="AlphaFoldDB" id="A0A8J2KPP7"/>
<dbReference type="Proteomes" id="UP000708208">
    <property type="component" value="Unassembled WGS sequence"/>
</dbReference>
<sequence length="36" mass="4059">VADNTQVFSDVSVTEVSCETREVKLSSELNTELYYC</sequence>
<evidence type="ECO:0000313" key="1">
    <source>
        <dbReference type="EMBL" id="CAG7820237.1"/>
    </source>
</evidence>
<evidence type="ECO:0000313" key="2">
    <source>
        <dbReference type="Proteomes" id="UP000708208"/>
    </source>
</evidence>
<name>A0A8J2KPP7_9HEXA</name>
<protein>
    <submittedName>
        <fullName evidence="1">Uncharacterized protein</fullName>
    </submittedName>
</protein>
<gene>
    <name evidence="1" type="ORF">AFUS01_LOCUS30640</name>
</gene>
<dbReference type="EMBL" id="CAJVCH010473668">
    <property type="protein sequence ID" value="CAG7820237.1"/>
    <property type="molecule type" value="Genomic_DNA"/>
</dbReference>
<keyword evidence="2" id="KW-1185">Reference proteome</keyword>
<feature type="non-terminal residue" evidence="1">
    <location>
        <position position="1"/>
    </location>
</feature>
<proteinExistence type="predicted"/>
<organism evidence="1 2">
    <name type="scientific">Allacma fusca</name>
    <dbReference type="NCBI Taxonomy" id="39272"/>
    <lineage>
        <taxon>Eukaryota</taxon>
        <taxon>Metazoa</taxon>
        <taxon>Ecdysozoa</taxon>
        <taxon>Arthropoda</taxon>
        <taxon>Hexapoda</taxon>
        <taxon>Collembola</taxon>
        <taxon>Symphypleona</taxon>
        <taxon>Sminthuridae</taxon>
        <taxon>Allacma</taxon>
    </lineage>
</organism>
<reference evidence="1" key="1">
    <citation type="submission" date="2021-06" db="EMBL/GenBank/DDBJ databases">
        <authorList>
            <person name="Hodson N. C."/>
            <person name="Mongue J. A."/>
            <person name="Jaron S. K."/>
        </authorList>
    </citation>
    <scope>NUCLEOTIDE SEQUENCE</scope>
</reference>
<comment type="caution">
    <text evidence="1">The sequence shown here is derived from an EMBL/GenBank/DDBJ whole genome shotgun (WGS) entry which is preliminary data.</text>
</comment>
<accession>A0A8J2KPP7</accession>